<dbReference type="InterPro" id="IPR001138">
    <property type="entry name" value="Zn2Cys6_DnaBD"/>
</dbReference>
<proteinExistence type="predicted"/>
<dbReference type="PROSITE" id="PS00463">
    <property type="entry name" value="ZN2_CY6_FUNGAL_1"/>
    <property type="match status" value="1"/>
</dbReference>
<accession>A0A2V1EA83</accession>
<dbReference type="OrthoDB" id="2593732at2759"/>
<protein>
    <recommendedName>
        <fullName evidence="7">Zn(2)-C6 fungal-type domain-containing protein</fullName>
    </recommendedName>
</protein>
<name>A0A2V1EA83_9PLEO</name>
<dbReference type="EMBL" id="KZ805309">
    <property type="protein sequence ID" value="PVI06260.1"/>
    <property type="molecule type" value="Genomic_DNA"/>
</dbReference>
<evidence type="ECO:0000259" key="7">
    <source>
        <dbReference type="PROSITE" id="PS50048"/>
    </source>
</evidence>
<keyword evidence="1" id="KW-0479">Metal-binding</keyword>
<dbReference type="Pfam" id="PF11951">
    <property type="entry name" value="Fungal_trans_2"/>
    <property type="match status" value="1"/>
</dbReference>
<evidence type="ECO:0000256" key="4">
    <source>
        <dbReference type="ARBA" id="ARBA00023125"/>
    </source>
</evidence>
<keyword evidence="2" id="KW-0862">Zinc</keyword>
<evidence type="ECO:0000256" key="6">
    <source>
        <dbReference type="ARBA" id="ARBA00023242"/>
    </source>
</evidence>
<dbReference type="InterPro" id="IPR021858">
    <property type="entry name" value="Fun_TF"/>
</dbReference>
<dbReference type="InterPro" id="IPR052360">
    <property type="entry name" value="Transcr_Regulatory_Proteins"/>
</dbReference>
<feature type="domain" description="Zn(2)-C6 fungal-type" evidence="7">
    <location>
        <begin position="24"/>
        <end position="54"/>
    </location>
</feature>
<dbReference type="PROSITE" id="PS50048">
    <property type="entry name" value="ZN2_CY6_FUNGAL_2"/>
    <property type="match status" value="1"/>
</dbReference>
<sequence length="503" mass="57690">MMIKEAMAEERPRKRAKHTRSKLGCRVCRIRRVRCDVTQPACTKCTSTGRKCEWYPTPPATQECSSPPKSCLVRHRLLSSSSWNDPLERRFFDYFRNNTVYHLTGSIKNDFWLTTLLQIGEDEPCIHYGIVAVGGLHEAFQDEHFGNSRLFPHETELGYLAWLYYIKAIEHLNTHIRFESWRGVDIALLCCILCASFERLRGCYTTAETHLRSGLAILDRWLQGERNLDRSGNTVVSASSTRSSLIRHNLVPIFSRLVSQARTFIATPIPCTALLVSEHNFTPPPYLKVARDELWEVLSESNTDCHPLGPSQPYSEKTKHAKHAKIVNKLSRWYDTHSPSLTDTTPDSVSLLISYTLITIMVHTSLSNDQMQFDAFNNEFSLIVNLANILSSFRTVSIEVVPVLLYVALKCRDPLTRRKAVLLIESCSGRELPWDSDATARIAQEVVRIEEEGVECVRDSSEVVQGMRIDRLYSWSDLYKRDSEVRFRRQGDRAWSGERLVTW</sequence>
<dbReference type="PANTHER" id="PTHR36206">
    <property type="entry name" value="ASPERCRYPTIN BIOSYNTHESIS CLUSTER-SPECIFIC TRANSCRIPTION REGULATOR ATNN-RELATED"/>
    <property type="match status" value="1"/>
</dbReference>
<evidence type="ECO:0000256" key="2">
    <source>
        <dbReference type="ARBA" id="ARBA00022833"/>
    </source>
</evidence>
<evidence type="ECO:0000313" key="9">
    <source>
        <dbReference type="Proteomes" id="UP000244855"/>
    </source>
</evidence>
<dbReference type="STRING" id="97972.A0A2V1EA83"/>
<keyword evidence="6" id="KW-0539">Nucleus</keyword>
<dbReference type="GO" id="GO:0003677">
    <property type="term" value="F:DNA binding"/>
    <property type="evidence" value="ECO:0007669"/>
    <property type="project" value="UniProtKB-KW"/>
</dbReference>
<dbReference type="InterPro" id="IPR036864">
    <property type="entry name" value="Zn2-C6_fun-type_DNA-bd_sf"/>
</dbReference>
<gene>
    <name evidence="8" type="ORF">DM02DRAFT_12851</name>
</gene>
<keyword evidence="3" id="KW-0805">Transcription regulation</keyword>
<dbReference type="Pfam" id="PF00172">
    <property type="entry name" value="Zn_clus"/>
    <property type="match status" value="1"/>
</dbReference>
<evidence type="ECO:0000256" key="3">
    <source>
        <dbReference type="ARBA" id="ARBA00023015"/>
    </source>
</evidence>
<reference evidence="8 9" key="1">
    <citation type="journal article" date="2018" name="Sci. Rep.">
        <title>Comparative genomics provides insights into the lifestyle and reveals functional heterogeneity of dark septate endophytic fungi.</title>
        <authorList>
            <person name="Knapp D.G."/>
            <person name="Nemeth J.B."/>
            <person name="Barry K."/>
            <person name="Hainaut M."/>
            <person name="Henrissat B."/>
            <person name="Johnson J."/>
            <person name="Kuo A."/>
            <person name="Lim J.H.P."/>
            <person name="Lipzen A."/>
            <person name="Nolan M."/>
            <person name="Ohm R.A."/>
            <person name="Tamas L."/>
            <person name="Grigoriev I.V."/>
            <person name="Spatafora J.W."/>
            <person name="Nagy L.G."/>
            <person name="Kovacs G.M."/>
        </authorList>
    </citation>
    <scope>NUCLEOTIDE SEQUENCE [LARGE SCALE GENOMIC DNA]</scope>
    <source>
        <strain evidence="8 9">DSE2036</strain>
    </source>
</reference>
<keyword evidence="5" id="KW-0804">Transcription</keyword>
<dbReference type="AlphaFoldDB" id="A0A2V1EA83"/>
<dbReference type="GO" id="GO:0000981">
    <property type="term" value="F:DNA-binding transcription factor activity, RNA polymerase II-specific"/>
    <property type="evidence" value="ECO:0007669"/>
    <property type="project" value="InterPro"/>
</dbReference>
<keyword evidence="9" id="KW-1185">Reference proteome</keyword>
<keyword evidence="4" id="KW-0238">DNA-binding</keyword>
<dbReference type="PANTHER" id="PTHR36206:SF12">
    <property type="entry name" value="ASPERCRYPTIN BIOSYNTHESIS CLUSTER-SPECIFIC TRANSCRIPTION REGULATOR ATNN-RELATED"/>
    <property type="match status" value="1"/>
</dbReference>
<dbReference type="Proteomes" id="UP000244855">
    <property type="component" value="Unassembled WGS sequence"/>
</dbReference>
<evidence type="ECO:0000313" key="8">
    <source>
        <dbReference type="EMBL" id="PVI06260.1"/>
    </source>
</evidence>
<evidence type="ECO:0000256" key="1">
    <source>
        <dbReference type="ARBA" id="ARBA00022723"/>
    </source>
</evidence>
<evidence type="ECO:0000256" key="5">
    <source>
        <dbReference type="ARBA" id="ARBA00023163"/>
    </source>
</evidence>
<dbReference type="GO" id="GO:0008270">
    <property type="term" value="F:zinc ion binding"/>
    <property type="evidence" value="ECO:0007669"/>
    <property type="project" value="InterPro"/>
</dbReference>
<organism evidence="8 9">
    <name type="scientific">Periconia macrospinosa</name>
    <dbReference type="NCBI Taxonomy" id="97972"/>
    <lineage>
        <taxon>Eukaryota</taxon>
        <taxon>Fungi</taxon>
        <taxon>Dikarya</taxon>
        <taxon>Ascomycota</taxon>
        <taxon>Pezizomycotina</taxon>
        <taxon>Dothideomycetes</taxon>
        <taxon>Pleosporomycetidae</taxon>
        <taxon>Pleosporales</taxon>
        <taxon>Massarineae</taxon>
        <taxon>Periconiaceae</taxon>
        <taxon>Periconia</taxon>
    </lineage>
</organism>
<dbReference type="SMART" id="SM00066">
    <property type="entry name" value="GAL4"/>
    <property type="match status" value="1"/>
</dbReference>
<dbReference type="Gene3D" id="4.10.240.10">
    <property type="entry name" value="Zn(2)-C6 fungal-type DNA-binding domain"/>
    <property type="match status" value="1"/>
</dbReference>
<dbReference type="SUPFAM" id="SSF57701">
    <property type="entry name" value="Zn2/Cys6 DNA-binding domain"/>
    <property type="match status" value="1"/>
</dbReference>